<reference evidence="3 4" key="1">
    <citation type="submission" date="2021-02" db="EMBL/GenBank/DDBJ databases">
        <title>De Novo genome assembly of isolated myxobacteria.</title>
        <authorList>
            <person name="Stevens D.C."/>
        </authorList>
    </citation>
    <scope>NUCLEOTIDE SEQUENCE [LARGE SCALE GENOMIC DNA]</scope>
    <source>
        <strain evidence="4">SCPEA02</strain>
    </source>
</reference>
<keyword evidence="2" id="KW-0812">Transmembrane</keyword>
<evidence type="ECO:0008006" key="5">
    <source>
        <dbReference type="Google" id="ProtNLM"/>
    </source>
</evidence>
<keyword evidence="2" id="KW-1133">Transmembrane helix</keyword>
<evidence type="ECO:0000256" key="1">
    <source>
        <dbReference type="SAM" id="Coils"/>
    </source>
</evidence>
<evidence type="ECO:0000256" key="2">
    <source>
        <dbReference type="SAM" id="Phobius"/>
    </source>
</evidence>
<dbReference type="RefSeq" id="WP_206720737.1">
    <property type="nucleotide sequence ID" value="NZ_CP071090.1"/>
</dbReference>
<protein>
    <recommendedName>
        <fullName evidence="5">Lipoprotein</fullName>
    </recommendedName>
</protein>
<dbReference type="PROSITE" id="PS51257">
    <property type="entry name" value="PROKAR_LIPOPROTEIN"/>
    <property type="match status" value="1"/>
</dbReference>
<dbReference type="EMBL" id="CP071090">
    <property type="protein sequence ID" value="QSQ19149.1"/>
    <property type="molecule type" value="Genomic_DNA"/>
</dbReference>
<sequence>MATHLRRRIPVVLAAVLAFGMQACVPDTLGDIRDVIQRVWWVMGIGLVALGGIAVTALRKASAAERELRVLQDEVDALARRSSGRSE</sequence>
<evidence type="ECO:0000313" key="4">
    <source>
        <dbReference type="Proteomes" id="UP000662747"/>
    </source>
</evidence>
<proteinExistence type="predicted"/>
<keyword evidence="1" id="KW-0175">Coiled coil</keyword>
<feature type="transmembrane region" description="Helical" evidence="2">
    <location>
        <begin position="39"/>
        <end position="58"/>
    </location>
</feature>
<feature type="coiled-coil region" evidence="1">
    <location>
        <begin position="54"/>
        <end position="81"/>
    </location>
</feature>
<keyword evidence="2" id="KW-0472">Membrane</keyword>
<organism evidence="3 4">
    <name type="scientific">Pyxidicoccus parkwayensis</name>
    <dbReference type="NCBI Taxonomy" id="2813578"/>
    <lineage>
        <taxon>Bacteria</taxon>
        <taxon>Pseudomonadati</taxon>
        <taxon>Myxococcota</taxon>
        <taxon>Myxococcia</taxon>
        <taxon>Myxococcales</taxon>
        <taxon>Cystobacterineae</taxon>
        <taxon>Myxococcaceae</taxon>
        <taxon>Pyxidicoccus</taxon>
    </lineage>
</organism>
<keyword evidence="4" id="KW-1185">Reference proteome</keyword>
<gene>
    <name evidence="3" type="ORF">JY651_27795</name>
</gene>
<evidence type="ECO:0000313" key="3">
    <source>
        <dbReference type="EMBL" id="QSQ19149.1"/>
    </source>
</evidence>
<name>A0ABX7NL96_9BACT</name>
<dbReference type="Proteomes" id="UP000662747">
    <property type="component" value="Chromosome"/>
</dbReference>
<accession>A0ABX7NL96</accession>